<dbReference type="GeneID" id="108711625"/>
<name>A0A1L8H234_XENLA</name>
<dbReference type="PANTHER" id="PTHR46874">
    <property type="entry name" value="TUMOR NECROSIS FACTOR RECEPTOR SUPERFAMILY MEMBER 6"/>
    <property type="match status" value="1"/>
</dbReference>
<dbReference type="InterPro" id="IPR000488">
    <property type="entry name" value="Death_dom"/>
</dbReference>
<evidence type="ECO:0000256" key="4">
    <source>
        <dbReference type="ARBA" id="ARBA00022737"/>
    </source>
</evidence>
<dbReference type="GO" id="GO:0009897">
    <property type="term" value="C:external side of plasma membrane"/>
    <property type="evidence" value="ECO:0000318"/>
    <property type="project" value="GO_Central"/>
</dbReference>
<evidence type="ECO:0000256" key="5">
    <source>
        <dbReference type="ARBA" id="ARBA00023136"/>
    </source>
</evidence>
<dbReference type="OMA" id="IWRKCKP"/>
<dbReference type="FunFam" id="2.10.50.10:FF:000004">
    <property type="entry name" value="Tumor necrosis factor receptor superfamily member 6"/>
    <property type="match status" value="1"/>
</dbReference>
<dbReference type="Gene3D" id="2.10.50.10">
    <property type="entry name" value="Tumor Necrosis Factor Receptor, subunit A, domain 2"/>
    <property type="match status" value="2"/>
</dbReference>
<dbReference type="InterPro" id="IPR001368">
    <property type="entry name" value="TNFR/NGFR_Cys_rich_reg"/>
</dbReference>
<keyword evidence="6 9" id="KW-1015">Disulfide bond</keyword>
<dbReference type="OrthoDB" id="8848202at2759"/>
<keyword evidence="8" id="KW-0325">Glycoprotein</keyword>
<dbReference type="RefSeq" id="XP_018109028.1">
    <property type="nucleotide sequence ID" value="XM_018253539.2"/>
</dbReference>
<proteinExistence type="predicted"/>
<evidence type="ECO:0000256" key="7">
    <source>
        <dbReference type="ARBA" id="ARBA00023170"/>
    </source>
</evidence>
<dbReference type="PaxDb" id="8355-A0A1L8H234"/>
<comment type="caution">
    <text evidence="9">Lacks conserved residue(s) required for the propagation of feature annotation.</text>
</comment>
<feature type="repeat" description="TNFR-Cys" evidence="9">
    <location>
        <begin position="114"/>
        <end position="155"/>
    </location>
</feature>
<dbReference type="GO" id="GO:0097192">
    <property type="term" value="P:extrinsic apoptotic signaling pathway in absence of ligand"/>
    <property type="evidence" value="ECO:0007669"/>
    <property type="project" value="TreeGrafter"/>
</dbReference>
<comment type="subcellular location">
    <subcellularLocation>
        <location evidence="1">Membrane</location>
    </subcellularLocation>
</comment>
<feature type="repeat" description="TNFR-Cys" evidence="9">
    <location>
        <begin position="72"/>
        <end position="113"/>
    </location>
</feature>
<dbReference type="GO" id="GO:0097049">
    <property type="term" value="P:motor neuron apoptotic process"/>
    <property type="evidence" value="ECO:0000318"/>
    <property type="project" value="GO_Central"/>
</dbReference>
<keyword evidence="4" id="KW-0677">Repeat</keyword>
<organism evidence="10 11">
    <name type="scientific">Xenopus laevis</name>
    <name type="common">African clawed frog</name>
    <dbReference type="NCBI Taxonomy" id="8355"/>
    <lineage>
        <taxon>Eukaryota</taxon>
        <taxon>Metazoa</taxon>
        <taxon>Chordata</taxon>
        <taxon>Craniata</taxon>
        <taxon>Vertebrata</taxon>
        <taxon>Euteleostomi</taxon>
        <taxon>Amphibia</taxon>
        <taxon>Batrachia</taxon>
        <taxon>Anura</taxon>
        <taxon>Pipoidea</taxon>
        <taxon>Pipidae</taxon>
        <taxon>Xenopodinae</taxon>
        <taxon>Xenopus</taxon>
        <taxon>Xenopus</taxon>
    </lineage>
</organism>
<dbReference type="Proteomes" id="UP000186698">
    <property type="component" value="Chromosome 3L"/>
</dbReference>
<dbReference type="AGR" id="Xenbase:XB-GENE-6077834"/>
<dbReference type="SMART" id="SM00005">
    <property type="entry name" value="DEATH"/>
    <property type="match status" value="1"/>
</dbReference>
<keyword evidence="10" id="KW-1185">Reference proteome</keyword>
<dbReference type="PANTHER" id="PTHR46874:SF2">
    <property type="entry name" value="TUMOR NECROSIS FACTOR RECEPTOR SUPERFAMILY MEMBER 10A ISOFORM X1"/>
    <property type="match status" value="1"/>
</dbReference>
<feature type="disulfide bond" evidence="9">
    <location>
        <begin position="115"/>
        <end position="130"/>
    </location>
</feature>
<feature type="disulfide bond" evidence="9">
    <location>
        <begin position="92"/>
        <end position="105"/>
    </location>
</feature>
<keyword evidence="3" id="KW-0732">Signal</keyword>
<dbReference type="Pfam" id="PF00531">
    <property type="entry name" value="Death"/>
    <property type="match status" value="1"/>
</dbReference>
<dbReference type="PROSITE" id="PS50017">
    <property type="entry name" value="DEATH_DOMAIN"/>
    <property type="match status" value="1"/>
</dbReference>
<dbReference type="SUPFAM" id="SSF57586">
    <property type="entry name" value="TNF receptor-like"/>
    <property type="match status" value="2"/>
</dbReference>
<dbReference type="GO" id="GO:0005031">
    <property type="term" value="F:tumor necrosis factor receptor activity"/>
    <property type="evidence" value="ECO:0000318"/>
    <property type="project" value="GO_Central"/>
</dbReference>
<dbReference type="GO" id="GO:0032872">
    <property type="term" value="P:regulation of stress-activated MAPK cascade"/>
    <property type="evidence" value="ECO:0000318"/>
    <property type="project" value="GO_Central"/>
</dbReference>
<gene>
    <name evidence="12" type="primary">tnfrsf10b.L</name>
    <name evidence="11" type="synonym">LOC108711625</name>
</gene>
<evidence type="ECO:0000256" key="6">
    <source>
        <dbReference type="ARBA" id="ARBA00023157"/>
    </source>
</evidence>
<evidence type="ECO:0000256" key="1">
    <source>
        <dbReference type="ARBA" id="ARBA00004370"/>
    </source>
</evidence>
<dbReference type="Pfam" id="PF00020">
    <property type="entry name" value="TNFR_c6"/>
    <property type="match status" value="2"/>
</dbReference>
<evidence type="ECO:0000256" key="3">
    <source>
        <dbReference type="ARBA" id="ARBA00022729"/>
    </source>
</evidence>
<keyword evidence="7 11" id="KW-0675">Receptor</keyword>
<evidence type="ECO:0000313" key="12">
    <source>
        <dbReference type="Xenbase" id="XB-GENE-6077834"/>
    </source>
</evidence>
<protein>
    <submittedName>
        <fullName evidence="11">Tumor necrosis factor receptor superfamily member 26 isoform X1</fullName>
    </submittedName>
</protein>
<dbReference type="GO" id="GO:0097527">
    <property type="term" value="P:necroptotic signaling pathway"/>
    <property type="evidence" value="ECO:0000318"/>
    <property type="project" value="GO_Central"/>
</dbReference>
<feature type="disulfide bond" evidence="9">
    <location>
        <begin position="95"/>
        <end position="113"/>
    </location>
</feature>
<reference evidence="11" key="1">
    <citation type="submission" date="2025-08" db="UniProtKB">
        <authorList>
            <consortium name="RefSeq"/>
        </authorList>
    </citation>
    <scope>IDENTIFICATION</scope>
    <source>
        <strain evidence="11">J_2021</strain>
        <tissue evidence="11">Erythrocytes</tissue>
    </source>
</reference>
<dbReference type="PROSITE" id="PS50050">
    <property type="entry name" value="TNFR_NGFR_2"/>
    <property type="match status" value="2"/>
</dbReference>
<dbReference type="Bgee" id="108711625">
    <property type="expression patterns" value="Expressed in ovary and 19 other cell types or tissues"/>
</dbReference>
<dbReference type="SMART" id="SM00208">
    <property type="entry name" value="TNFR"/>
    <property type="match status" value="3"/>
</dbReference>
<sequence length="332" mass="37273">MAPRGETTGYAPMAKLTFGFFSFLLVVSTTNGLPLPPEMYYQAGNIRCLRCPAGTYVGVPCTTQDTVGKCFPCHTGSSFSEGFTGLDHCLNCLSCRDDQEEVRPCTATQNAECRCKKGTYCPLDHPCEVCLTCTESCPPGQELQFPCNSTSDSHCGPAQSGSWIIMVCVPILLILLLLIGLCLCKHLKWCKDRRSRVQMSISLCVSKMTENPDTEGIPLIYPCLVFSAETKKEDQEAIFRRSWDHFVEEVPMPKWDQFMRMLCLSPNSVNEAKENNRDNSREQKIAMLDAWYQQKSGNVNELLSYLHSIRLHTPATIIVQKLLQEGYYVDTN</sequence>
<dbReference type="GO" id="GO:0031265">
    <property type="term" value="C:CD95 death-inducing signaling complex"/>
    <property type="evidence" value="ECO:0000318"/>
    <property type="project" value="GO_Central"/>
</dbReference>
<dbReference type="Gene3D" id="1.10.533.10">
    <property type="entry name" value="Death Domain, Fas"/>
    <property type="match status" value="1"/>
</dbReference>
<feature type="disulfide bond" evidence="9">
    <location>
        <begin position="137"/>
        <end position="155"/>
    </location>
</feature>
<dbReference type="CDD" id="cd08315">
    <property type="entry name" value="Death_TRAILR_DR4_DR5"/>
    <property type="match status" value="1"/>
</dbReference>
<accession>A0A1L8H234</accession>
<dbReference type="AlphaFoldDB" id="A0A1L8H234"/>
<dbReference type="GO" id="GO:0006924">
    <property type="term" value="P:activation-induced cell death of T cells"/>
    <property type="evidence" value="ECO:0000318"/>
    <property type="project" value="GO_Central"/>
</dbReference>
<evidence type="ECO:0000256" key="9">
    <source>
        <dbReference type="PROSITE-ProRule" id="PRU00206"/>
    </source>
</evidence>
<keyword evidence="5" id="KW-0472">Membrane</keyword>
<evidence type="ECO:0000313" key="10">
    <source>
        <dbReference type="Proteomes" id="UP000186698"/>
    </source>
</evidence>
<keyword evidence="2" id="KW-0053">Apoptosis</keyword>
<evidence type="ECO:0000256" key="8">
    <source>
        <dbReference type="ARBA" id="ARBA00023180"/>
    </source>
</evidence>
<dbReference type="GO" id="GO:0045121">
    <property type="term" value="C:membrane raft"/>
    <property type="evidence" value="ECO:0000318"/>
    <property type="project" value="GO_Central"/>
</dbReference>
<evidence type="ECO:0000256" key="2">
    <source>
        <dbReference type="ARBA" id="ARBA00022703"/>
    </source>
</evidence>
<dbReference type="GO" id="GO:0043066">
    <property type="term" value="P:negative regulation of apoptotic process"/>
    <property type="evidence" value="ECO:0000318"/>
    <property type="project" value="GO_Central"/>
</dbReference>
<dbReference type="SUPFAM" id="SSF47986">
    <property type="entry name" value="DEATH domain"/>
    <property type="match status" value="1"/>
</dbReference>
<dbReference type="InterPro" id="IPR011029">
    <property type="entry name" value="DEATH-like_dom_sf"/>
</dbReference>
<dbReference type="STRING" id="8355.A0A1L8H234"/>
<evidence type="ECO:0000313" key="11">
    <source>
        <dbReference type="RefSeq" id="XP_018109028.1"/>
    </source>
</evidence>
<dbReference type="KEGG" id="xla:108711625"/>
<dbReference type="Xenbase" id="XB-GENE-6077834">
    <property type="gene designation" value="tnfrsf10b.L"/>
</dbReference>
<dbReference type="InterPro" id="IPR034029">
    <property type="entry name" value="TNFRSF10A/B_death"/>
</dbReference>